<dbReference type="GO" id="GO:0005096">
    <property type="term" value="F:GTPase activator activity"/>
    <property type="evidence" value="ECO:0007669"/>
    <property type="project" value="UniProtKB-KW"/>
</dbReference>
<dbReference type="Proteomes" id="UP000472270">
    <property type="component" value="Unassembled WGS sequence"/>
</dbReference>
<evidence type="ECO:0000256" key="7">
    <source>
        <dbReference type="ARBA" id="ARBA00022771"/>
    </source>
</evidence>
<sequence>MASEPNKTEIFTIFKRLRSVPTNKACFDCAAKNPSWASISYGVFLCIDCSGIHRSLGVHLSFIRSTELDSNWSWFQLRCMQVGGNANAMGFFRQHGCTTNDTNAKYNSRAAQMYREKIRQLANAALSKYGTDVSIPISYRSSIITLGAKKGLGAQKVSSKSFTEVEKQAQVAEKMREEQVAETKKQAEESIVASMRLAYKELEIDRKIEEKKLKNLEGKKKEQAERLGMGFGNRSAVSHSVMAEMQVIEQETPVGVKSSSRSKLDMFDEPGFASGPPKYVCFRQLPSRRKPEVSVPVTESSEAQQKFANAKAISSDMFFGRESNPEYEAKTRLESMSGSTSISSADLFGDGSVRSSGSSGFDSVLPSGPDIAQFKQGVKTVAGKMAVLANGVMNTIQDRYGSY</sequence>
<keyword evidence="8" id="KW-0862">Zinc</keyword>
<evidence type="ECO:0000256" key="15">
    <source>
        <dbReference type="ARBA" id="ARBA00043100"/>
    </source>
</evidence>
<feature type="coiled-coil region" evidence="17">
    <location>
        <begin position="199"/>
        <end position="226"/>
    </location>
</feature>
<dbReference type="Pfam" id="PF01412">
    <property type="entry name" value="ArfGap"/>
    <property type="match status" value="1"/>
</dbReference>
<dbReference type="InterPro" id="IPR037278">
    <property type="entry name" value="ARFGAP/RecO"/>
</dbReference>
<evidence type="ECO:0000256" key="5">
    <source>
        <dbReference type="ARBA" id="ARBA00022490"/>
    </source>
</evidence>
<dbReference type="SUPFAM" id="SSF57863">
    <property type="entry name" value="ArfGap/RecO-like zinc finger"/>
    <property type="match status" value="1"/>
</dbReference>
<keyword evidence="7 16" id="KW-0863">Zinc-finger</keyword>
<evidence type="ECO:0000259" key="18">
    <source>
        <dbReference type="PROSITE" id="PS50115"/>
    </source>
</evidence>
<dbReference type="FunFam" id="1.10.220.150:FF:000004">
    <property type="entry name" value="Putative ADP-ribosylation factor GTPase-activating protein 2"/>
    <property type="match status" value="1"/>
</dbReference>
<organism evidence="19 20">
    <name type="scientific">Sinocyclocheilus rhinocerous</name>
    <dbReference type="NCBI Taxonomy" id="307959"/>
    <lineage>
        <taxon>Eukaryota</taxon>
        <taxon>Metazoa</taxon>
        <taxon>Chordata</taxon>
        <taxon>Craniata</taxon>
        <taxon>Vertebrata</taxon>
        <taxon>Euteleostomi</taxon>
        <taxon>Actinopterygii</taxon>
        <taxon>Neopterygii</taxon>
        <taxon>Teleostei</taxon>
        <taxon>Ostariophysi</taxon>
        <taxon>Cypriniformes</taxon>
        <taxon>Cyprinidae</taxon>
        <taxon>Cyprininae</taxon>
        <taxon>Sinocyclocheilus</taxon>
    </lineage>
</organism>
<evidence type="ECO:0000256" key="12">
    <source>
        <dbReference type="ARBA" id="ARBA00023054"/>
    </source>
</evidence>
<proteinExistence type="predicted"/>
<dbReference type="GO" id="GO:0008270">
    <property type="term" value="F:zinc ion binding"/>
    <property type="evidence" value="ECO:0007669"/>
    <property type="project" value="UniProtKB-KW"/>
</dbReference>
<dbReference type="GO" id="GO:0015031">
    <property type="term" value="P:protein transport"/>
    <property type="evidence" value="ECO:0007669"/>
    <property type="project" value="UniProtKB-KW"/>
</dbReference>
<reference evidence="19" key="1">
    <citation type="submission" date="2025-08" db="UniProtKB">
        <authorList>
            <consortium name="Ensembl"/>
        </authorList>
    </citation>
    <scope>IDENTIFICATION</scope>
</reference>
<dbReference type="SMART" id="SM00105">
    <property type="entry name" value="ArfGap"/>
    <property type="match status" value="1"/>
</dbReference>
<evidence type="ECO:0000256" key="17">
    <source>
        <dbReference type="SAM" id="Coils"/>
    </source>
</evidence>
<protein>
    <recommendedName>
        <fullName evidence="14">ADP-ribosylation factor GTPase-activating protein 2</fullName>
    </recommendedName>
    <alternativeName>
        <fullName evidence="15">Zinc finger protein 289</fullName>
    </alternativeName>
</protein>
<comment type="subcellular location">
    <subcellularLocation>
        <location evidence="2">Cytoplasm</location>
    </subcellularLocation>
    <subcellularLocation>
        <location evidence="1">Golgi apparatus membrane</location>
        <topology evidence="1">Peripheral membrane protein</topology>
        <orientation evidence="1">Cytoplasmic side</orientation>
    </subcellularLocation>
</comment>
<evidence type="ECO:0000256" key="4">
    <source>
        <dbReference type="ARBA" id="ARBA00022468"/>
    </source>
</evidence>
<name>A0A673MP50_9TELE</name>
<dbReference type="CDD" id="cd09029">
    <property type="entry name" value="ArfGap_ArfGap2"/>
    <property type="match status" value="1"/>
</dbReference>
<evidence type="ECO:0000256" key="9">
    <source>
        <dbReference type="ARBA" id="ARBA00022892"/>
    </source>
</evidence>
<keyword evidence="5" id="KW-0963">Cytoplasm</keyword>
<evidence type="ECO:0000256" key="1">
    <source>
        <dbReference type="ARBA" id="ARBA00004255"/>
    </source>
</evidence>
<keyword evidence="10" id="KW-0653">Protein transport</keyword>
<dbReference type="AlphaFoldDB" id="A0A673MP50"/>
<dbReference type="Ensembl" id="ENSSRHT00000094626.1">
    <property type="protein sequence ID" value="ENSSRHP00000092138.1"/>
    <property type="gene ID" value="ENSSRHG00000045296.1"/>
</dbReference>
<evidence type="ECO:0000256" key="10">
    <source>
        <dbReference type="ARBA" id="ARBA00022927"/>
    </source>
</evidence>
<evidence type="ECO:0000256" key="13">
    <source>
        <dbReference type="ARBA" id="ARBA00023136"/>
    </source>
</evidence>
<keyword evidence="6" id="KW-0479">Metal-binding</keyword>
<evidence type="ECO:0000256" key="2">
    <source>
        <dbReference type="ARBA" id="ARBA00004496"/>
    </source>
</evidence>
<evidence type="ECO:0000313" key="19">
    <source>
        <dbReference type="Ensembl" id="ENSSRHP00000092138.1"/>
    </source>
</evidence>
<keyword evidence="20" id="KW-1185">Reference proteome</keyword>
<keyword evidence="3" id="KW-0813">Transport</keyword>
<keyword evidence="13" id="KW-0472">Membrane</keyword>
<dbReference type="PROSITE" id="PS50115">
    <property type="entry name" value="ARFGAP"/>
    <property type="match status" value="1"/>
</dbReference>
<dbReference type="PRINTS" id="PR00405">
    <property type="entry name" value="REVINTRACTNG"/>
</dbReference>
<evidence type="ECO:0000256" key="8">
    <source>
        <dbReference type="ARBA" id="ARBA00022833"/>
    </source>
</evidence>
<evidence type="ECO:0000256" key="16">
    <source>
        <dbReference type="PROSITE-ProRule" id="PRU00288"/>
    </source>
</evidence>
<evidence type="ECO:0000256" key="11">
    <source>
        <dbReference type="ARBA" id="ARBA00023034"/>
    </source>
</evidence>
<dbReference type="Gene3D" id="1.10.220.150">
    <property type="entry name" value="Arf GTPase activating protein"/>
    <property type="match status" value="1"/>
</dbReference>
<dbReference type="PANTHER" id="PTHR45686">
    <property type="entry name" value="ADP-RIBOSYLATION FACTOR GTPASE ACTIVATING PROTEIN 3, ISOFORM H-RELATED"/>
    <property type="match status" value="1"/>
</dbReference>
<keyword evidence="11" id="KW-0333">Golgi apparatus</keyword>
<evidence type="ECO:0000256" key="6">
    <source>
        <dbReference type="ARBA" id="ARBA00022723"/>
    </source>
</evidence>
<gene>
    <name evidence="19" type="primary">arfgap2</name>
</gene>
<dbReference type="GO" id="GO:0048205">
    <property type="term" value="P:COPI coating of Golgi vesicle"/>
    <property type="evidence" value="ECO:0007669"/>
    <property type="project" value="TreeGrafter"/>
</dbReference>
<accession>A0A673MP50</accession>
<keyword evidence="9" id="KW-0931">ER-Golgi transport</keyword>
<keyword evidence="12 17" id="KW-0175">Coiled coil</keyword>
<keyword evidence="4" id="KW-0343">GTPase activation</keyword>
<dbReference type="PANTHER" id="PTHR45686:SF10">
    <property type="entry name" value="ADP-RIBOSYLATION FACTOR GTPASE-ACTIVATING PROTEIN 2"/>
    <property type="match status" value="1"/>
</dbReference>
<dbReference type="InterPro" id="IPR001164">
    <property type="entry name" value="ArfGAP_dom"/>
</dbReference>
<dbReference type="GO" id="GO:0000139">
    <property type="term" value="C:Golgi membrane"/>
    <property type="evidence" value="ECO:0007669"/>
    <property type="project" value="UniProtKB-SubCell"/>
</dbReference>
<evidence type="ECO:0000256" key="14">
    <source>
        <dbReference type="ARBA" id="ARBA00039244"/>
    </source>
</evidence>
<evidence type="ECO:0000313" key="20">
    <source>
        <dbReference type="Proteomes" id="UP000472270"/>
    </source>
</evidence>
<evidence type="ECO:0000256" key="3">
    <source>
        <dbReference type="ARBA" id="ARBA00022448"/>
    </source>
</evidence>
<reference evidence="19" key="2">
    <citation type="submission" date="2025-09" db="UniProtKB">
        <authorList>
            <consortium name="Ensembl"/>
        </authorList>
    </citation>
    <scope>IDENTIFICATION</scope>
</reference>
<feature type="domain" description="Arf-GAP" evidence="18">
    <location>
        <begin position="11"/>
        <end position="117"/>
    </location>
</feature>
<dbReference type="InterPro" id="IPR038508">
    <property type="entry name" value="ArfGAP_dom_sf"/>
</dbReference>